<protein>
    <submittedName>
        <fullName evidence="6">Glycosyltransferase</fullName>
        <ecNumber evidence="7">2.4.-.-</ecNumber>
    </submittedName>
</protein>
<name>A0A7J4JLS2_9ARCH</name>
<dbReference type="SUPFAM" id="SSF53448">
    <property type="entry name" value="Nucleotide-diphospho-sugar transferases"/>
    <property type="match status" value="1"/>
</dbReference>
<dbReference type="GO" id="GO:0016757">
    <property type="term" value="F:glycosyltransferase activity"/>
    <property type="evidence" value="ECO:0007669"/>
    <property type="project" value="UniProtKB-KW"/>
</dbReference>
<dbReference type="PANTHER" id="PTHR43179">
    <property type="entry name" value="RHAMNOSYLTRANSFERASE WBBL"/>
    <property type="match status" value="1"/>
</dbReference>
<evidence type="ECO:0000313" key="7">
    <source>
        <dbReference type="EMBL" id="MBS3062757.1"/>
    </source>
</evidence>
<evidence type="ECO:0000313" key="6">
    <source>
        <dbReference type="EMBL" id="HIH16216.1"/>
    </source>
</evidence>
<dbReference type="PANTHER" id="PTHR43179:SF12">
    <property type="entry name" value="GALACTOFURANOSYLTRANSFERASE GLFT2"/>
    <property type="match status" value="1"/>
</dbReference>
<dbReference type="Proteomes" id="UP000678237">
    <property type="component" value="Unassembled WGS sequence"/>
</dbReference>
<dbReference type="EMBL" id="JAGVWE010000002">
    <property type="protein sequence ID" value="MBS3062757.1"/>
    <property type="molecule type" value="Genomic_DNA"/>
</dbReference>
<gene>
    <name evidence="6" type="ORF">HA252_02315</name>
    <name evidence="7" type="ORF">J4203_02705</name>
</gene>
<dbReference type="InterPro" id="IPR029044">
    <property type="entry name" value="Nucleotide-diphossugar_trans"/>
</dbReference>
<dbReference type="Proteomes" id="UP000564964">
    <property type="component" value="Unassembled WGS sequence"/>
</dbReference>
<comment type="caution">
    <text evidence="6">The sequence shown here is derived from an EMBL/GenBank/DDBJ whole genome shotgun (WGS) entry which is preliminary data.</text>
</comment>
<organism evidence="6 8">
    <name type="scientific">Candidatus Iainarchaeum sp</name>
    <dbReference type="NCBI Taxonomy" id="3101447"/>
    <lineage>
        <taxon>Archaea</taxon>
        <taxon>Candidatus Iainarchaeota</taxon>
        <taxon>Candidatus Iainarchaeia</taxon>
        <taxon>Candidatus Iainarchaeales</taxon>
        <taxon>Candidatus Iainarchaeaceae</taxon>
        <taxon>Candidatus Iainarchaeum</taxon>
    </lineage>
</organism>
<evidence type="ECO:0000256" key="3">
    <source>
        <dbReference type="ARBA" id="ARBA00022679"/>
    </source>
</evidence>
<proteinExistence type="inferred from homology"/>
<dbReference type="EMBL" id="DUGH01000056">
    <property type="protein sequence ID" value="HIH16216.1"/>
    <property type="molecule type" value="Genomic_DNA"/>
</dbReference>
<accession>A0A7J4JLS2</accession>
<dbReference type="EC" id="2.4.-.-" evidence="7"/>
<evidence type="ECO:0000259" key="4">
    <source>
        <dbReference type="Pfam" id="PF00535"/>
    </source>
</evidence>
<comment type="similarity">
    <text evidence="1">Belongs to the glycosyltransferase 2 family.</text>
</comment>
<dbReference type="AlphaFoldDB" id="A0A7J4JLS2"/>
<reference evidence="8" key="1">
    <citation type="journal article" date="2020" name="bioRxiv">
        <title>A rank-normalized archaeal taxonomy based on genome phylogeny resolves widespread incomplete and uneven classifications.</title>
        <authorList>
            <person name="Rinke C."/>
            <person name="Chuvochina M."/>
            <person name="Mussig A.J."/>
            <person name="Chaumeil P.-A."/>
            <person name="Waite D.W."/>
            <person name="Whitman W.B."/>
            <person name="Parks D.H."/>
            <person name="Hugenholtz P."/>
        </authorList>
    </citation>
    <scope>NUCLEOTIDE SEQUENCE [LARGE SCALE GENOMIC DNA]</scope>
</reference>
<sequence>MWAFLHRLRRWYGHPAELLGVGLECLAAKWFGLDYGHKPLAVSVVMGVRNRKGFRLQNTLKTLLNQSMPRERYEILVVDFGGEDRLQEWLQGLDPDIKYLHCPEKGAFHEARAKNIGIRQAKAEIVCCTNADVLFGKNFLDVVYLAGKPARRVLVECNRFNLELEDVERLGERLPEEFVGLVRKEKAWMSSWARGDCQAFRKEFMLALGGYDEDFRGWGYLDHDLERRCVEQAGWSLSMVNCFTLIAHQGHETTSQDREGNRRVFEEKKTASPLRNQGRTWGKC</sequence>
<evidence type="ECO:0000259" key="5">
    <source>
        <dbReference type="Pfam" id="PF02709"/>
    </source>
</evidence>
<feature type="domain" description="Galactosyltransferase C-terminal" evidence="5">
    <location>
        <begin position="199"/>
        <end position="241"/>
    </location>
</feature>
<feature type="domain" description="Glycosyltransferase 2-like" evidence="4">
    <location>
        <begin position="43"/>
        <end position="143"/>
    </location>
</feature>
<evidence type="ECO:0000313" key="8">
    <source>
        <dbReference type="Proteomes" id="UP000564964"/>
    </source>
</evidence>
<dbReference type="Pfam" id="PF00535">
    <property type="entry name" value="Glycos_transf_2"/>
    <property type="match status" value="1"/>
</dbReference>
<evidence type="ECO:0000256" key="2">
    <source>
        <dbReference type="ARBA" id="ARBA00022676"/>
    </source>
</evidence>
<dbReference type="InterPro" id="IPR027791">
    <property type="entry name" value="Galactosyl_T_C"/>
</dbReference>
<reference evidence="7" key="3">
    <citation type="submission" date="2021-05" db="EMBL/GenBank/DDBJ databases">
        <title>Protein family content uncovers lineage relationships and bacterial pathway maintenance mechanisms in DPANN archaea.</title>
        <authorList>
            <person name="Castelle C.J."/>
            <person name="Meheust R."/>
            <person name="Jaffe A.L."/>
            <person name="Seitz K."/>
            <person name="Gong X."/>
            <person name="Baker B.J."/>
            <person name="Banfield J.F."/>
        </authorList>
    </citation>
    <scope>NUCLEOTIDE SEQUENCE</scope>
    <source>
        <strain evidence="7">RIFCSPLOWO2_01_FULL_58_19</strain>
    </source>
</reference>
<evidence type="ECO:0000256" key="1">
    <source>
        <dbReference type="ARBA" id="ARBA00006739"/>
    </source>
</evidence>
<dbReference type="InterPro" id="IPR001173">
    <property type="entry name" value="Glyco_trans_2-like"/>
</dbReference>
<dbReference type="Gene3D" id="3.90.550.10">
    <property type="entry name" value="Spore Coat Polysaccharide Biosynthesis Protein SpsA, Chain A"/>
    <property type="match status" value="1"/>
</dbReference>
<dbReference type="Pfam" id="PF02709">
    <property type="entry name" value="Glyco_transf_7C"/>
    <property type="match status" value="1"/>
</dbReference>
<keyword evidence="2 7" id="KW-0328">Glycosyltransferase</keyword>
<keyword evidence="3 6" id="KW-0808">Transferase</keyword>
<reference evidence="7" key="2">
    <citation type="submission" date="2021-03" db="EMBL/GenBank/DDBJ databases">
        <authorList>
            <person name="Jaffe A."/>
        </authorList>
    </citation>
    <scope>NUCLEOTIDE SEQUENCE</scope>
    <source>
        <strain evidence="7">RIFCSPLOWO2_01_FULL_58_19</strain>
    </source>
</reference>